<protein>
    <recommendedName>
        <fullName evidence="5">BTB domain-containing protein</fullName>
    </recommendedName>
</protein>
<keyword evidence="2" id="KW-0472">Membrane</keyword>
<sequence length="409" mass="45795">MYTTGLSATGTSTPMWLLVVVVIYLIVNRMSTVAFAVVFLVSILVLHQNQRNTDSEKPIKGPGLLSESSTPNGKGPTIPGLRNHLPKEISLTPPDYNHHIDLSDVSRSDSVWVEDGNFIIIVQSTAFRFYAGLLSMHSSIFKDMFSLPQPKHTEMFDGYPFIKLQDSVQDFSYFLQVILGTTALDSVTTPIPTIAGVLRISTKYEATTIRQRCIEVLLLSYPSDLDKWLHCTTSDAFGSSEDTHLRHFHIANLARETGALRILPAALLVCCMSTLPHIMDGLVLPDGYRVDLSLENKRIVLIARQQLSHRARTVSHQKLFTIDDIQGCTKPSACRPERSRKAEWIMQHSADDWLNPLVNKTYTGTVCTPCRNAIKDTLKEARVKIWNELPALFELGESWADLERKTSGL</sequence>
<proteinExistence type="predicted"/>
<organism evidence="3 4">
    <name type="scientific">Cerrena zonata</name>
    <dbReference type="NCBI Taxonomy" id="2478898"/>
    <lineage>
        <taxon>Eukaryota</taxon>
        <taxon>Fungi</taxon>
        <taxon>Dikarya</taxon>
        <taxon>Basidiomycota</taxon>
        <taxon>Agaricomycotina</taxon>
        <taxon>Agaricomycetes</taxon>
        <taxon>Polyporales</taxon>
        <taxon>Cerrenaceae</taxon>
        <taxon>Cerrena</taxon>
    </lineage>
</organism>
<evidence type="ECO:0008006" key="5">
    <source>
        <dbReference type="Google" id="ProtNLM"/>
    </source>
</evidence>
<feature type="transmembrane region" description="Helical" evidence="2">
    <location>
        <begin position="15"/>
        <end position="46"/>
    </location>
</feature>
<dbReference type="AlphaFoldDB" id="A0AAW0GMJ5"/>
<evidence type="ECO:0000313" key="3">
    <source>
        <dbReference type="EMBL" id="KAK7693847.1"/>
    </source>
</evidence>
<feature type="region of interest" description="Disordered" evidence="1">
    <location>
        <begin position="53"/>
        <end position="79"/>
    </location>
</feature>
<evidence type="ECO:0000256" key="2">
    <source>
        <dbReference type="SAM" id="Phobius"/>
    </source>
</evidence>
<name>A0AAW0GMJ5_9APHY</name>
<dbReference type="Proteomes" id="UP001385951">
    <property type="component" value="Unassembled WGS sequence"/>
</dbReference>
<dbReference type="EMBL" id="JASBNA010000003">
    <property type="protein sequence ID" value="KAK7693847.1"/>
    <property type="molecule type" value="Genomic_DNA"/>
</dbReference>
<accession>A0AAW0GMJ5</accession>
<gene>
    <name evidence="3" type="ORF">QCA50_003419</name>
</gene>
<keyword evidence="2" id="KW-0812">Transmembrane</keyword>
<evidence type="ECO:0000256" key="1">
    <source>
        <dbReference type="SAM" id="MobiDB-lite"/>
    </source>
</evidence>
<evidence type="ECO:0000313" key="4">
    <source>
        <dbReference type="Proteomes" id="UP001385951"/>
    </source>
</evidence>
<comment type="caution">
    <text evidence="3">The sequence shown here is derived from an EMBL/GenBank/DDBJ whole genome shotgun (WGS) entry which is preliminary data.</text>
</comment>
<reference evidence="3 4" key="1">
    <citation type="submission" date="2022-09" db="EMBL/GenBank/DDBJ databases">
        <authorList>
            <person name="Palmer J.M."/>
        </authorList>
    </citation>
    <scope>NUCLEOTIDE SEQUENCE [LARGE SCALE GENOMIC DNA]</scope>
    <source>
        <strain evidence="3 4">DSM 7382</strain>
    </source>
</reference>
<keyword evidence="4" id="KW-1185">Reference proteome</keyword>
<keyword evidence="2" id="KW-1133">Transmembrane helix</keyword>